<dbReference type="OrthoDB" id="8477685at2"/>
<feature type="compositionally biased region" description="Basic and acidic residues" evidence="1">
    <location>
        <begin position="1"/>
        <end position="12"/>
    </location>
</feature>
<evidence type="ECO:0000256" key="1">
    <source>
        <dbReference type="SAM" id="MobiDB-lite"/>
    </source>
</evidence>
<dbReference type="Pfam" id="PF13779">
    <property type="entry name" value="DUF4175"/>
    <property type="match status" value="1"/>
</dbReference>
<keyword evidence="2" id="KW-0472">Membrane</keyword>
<feature type="compositionally biased region" description="Polar residues" evidence="1">
    <location>
        <begin position="791"/>
        <end position="811"/>
    </location>
</feature>
<sequence length="866" mass="94639">MAQHQTRNDTAHPARQGGLDPRLKPLRWQLRLTQMGLLSERLLRAYWPAGAIATLAAGLAMMGLQDILSLTGLWAISVLFVLCFSMATISGSRRMRWPSLADAIAHLDQALIGRPISGLLDEQALGADDPASHQLWQAHQARLQQKALQATAPKPDLNIAPADPFALRYVALMILAIALLFGSVWQVQTLARVMPGQGASAAIGPSWEGWIEPPRYTGLPVLYLNDQTGRTLTLPRGSQITLRFYGEVGALILSETVSARTENLPSAADPEQSFSVTQSGALAIEGAGGQQWQVTLLPDTAPRISVAGAADLSSEGYMTLPFTAVDDYGVEAGRAVIALDLLAVDRRHGLALDPEDTTAIELDLPLPLTGDRRDFTETLMEDFSDHVWANLPVVVTLYAQDAAGQVTETAGFGTSLKARRFFDPLAAAVVEQRRDLLWNRDNGRRVTQILQTLSHRPDEMFRDSGDYLQMRVILRRLDHYVQAGLTSPQQDEIAAALWELALKLEHGDLNDALERMRRAQERLSQAMRDGASDSEIAELMQELRDATQEYMQRLQQQAQNSDTDEDERSSDNALELTQDDLQAMMDRIQDLMEQGRMAEAEQALREFQQLMENMQVAEGQQGQNGSPGENAMEGLAETLREQQGLSDQAFRDLQQQFNPNAPRGEQGNPESGQQPQPGQDGEQGQGDQGQEGQSGSGQSGQGSAPGQGQSLADQQRSLRQELDRQQGALPFGSEPDGQAARDALDRAGRAMDQAEDALRDGDMAGAIDNQSDAMEALREGMRALGEAMAQDNGTQPGQGESGQANSQQSTDPLGRSGQGISEGGPIGDGEAYRRAWELLDEIRRRSGDGDRSPTERNYLERLLDRF</sequence>
<evidence type="ECO:0000313" key="3">
    <source>
        <dbReference type="EMBL" id="SCZ50061.1"/>
    </source>
</evidence>
<feature type="region of interest" description="Disordered" evidence="1">
    <location>
        <begin position="657"/>
        <end position="830"/>
    </location>
</feature>
<feature type="transmembrane region" description="Helical" evidence="2">
    <location>
        <begin position="45"/>
        <end position="64"/>
    </location>
</feature>
<dbReference type="EMBL" id="FMWG01000001">
    <property type="protein sequence ID" value="SCZ50061.1"/>
    <property type="molecule type" value="Genomic_DNA"/>
</dbReference>
<gene>
    <name evidence="3" type="ORF">SAMN04488118_101214</name>
</gene>
<keyword evidence="4" id="KW-1185">Reference proteome</keyword>
<protein>
    <submittedName>
        <fullName evidence="3">TIGR02302 family protein</fullName>
    </submittedName>
</protein>
<dbReference type="STRING" id="1156985.SAMN04488118_101214"/>
<reference evidence="3 4" key="1">
    <citation type="submission" date="2016-10" db="EMBL/GenBank/DDBJ databases">
        <authorList>
            <person name="de Groot N.N."/>
        </authorList>
    </citation>
    <scope>NUCLEOTIDE SEQUENCE [LARGE SCALE GENOMIC DNA]</scope>
    <source>
        <strain evidence="3 4">U95</strain>
    </source>
</reference>
<keyword evidence="2" id="KW-0812">Transmembrane</keyword>
<dbReference type="RefSeq" id="WP_090214913.1">
    <property type="nucleotide sequence ID" value="NZ_FMWG01000001.1"/>
</dbReference>
<dbReference type="Proteomes" id="UP000198767">
    <property type="component" value="Unassembled WGS sequence"/>
</dbReference>
<dbReference type="AlphaFoldDB" id="A0A1G5PLI7"/>
<feature type="compositionally biased region" description="Gly residues" evidence="1">
    <location>
        <begin position="681"/>
        <end position="705"/>
    </location>
</feature>
<feature type="compositionally biased region" description="Gly residues" evidence="1">
    <location>
        <begin position="816"/>
        <end position="827"/>
    </location>
</feature>
<dbReference type="InterPro" id="IPR012683">
    <property type="entry name" value="CHP02302_TM"/>
</dbReference>
<feature type="region of interest" description="Disordered" evidence="1">
    <location>
        <begin position="842"/>
        <end position="866"/>
    </location>
</feature>
<evidence type="ECO:0000256" key="2">
    <source>
        <dbReference type="SAM" id="Phobius"/>
    </source>
</evidence>
<feature type="region of interest" description="Disordered" evidence="1">
    <location>
        <begin position="1"/>
        <end position="20"/>
    </location>
</feature>
<accession>A0A1G5PLI7</accession>
<name>A0A1G5PLI7_9RHOB</name>
<feature type="transmembrane region" description="Helical" evidence="2">
    <location>
        <begin position="70"/>
        <end position="89"/>
    </location>
</feature>
<feature type="region of interest" description="Disordered" evidence="1">
    <location>
        <begin position="553"/>
        <end position="572"/>
    </location>
</feature>
<organism evidence="3 4">
    <name type="scientific">Epibacterium ulvae</name>
    <dbReference type="NCBI Taxonomy" id="1156985"/>
    <lineage>
        <taxon>Bacteria</taxon>
        <taxon>Pseudomonadati</taxon>
        <taxon>Pseudomonadota</taxon>
        <taxon>Alphaproteobacteria</taxon>
        <taxon>Rhodobacterales</taxon>
        <taxon>Roseobacteraceae</taxon>
        <taxon>Epibacterium</taxon>
    </lineage>
</organism>
<evidence type="ECO:0000313" key="4">
    <source>
        <dbReference type="Proteomes" id="UP000198767"/>
    </source>
</evidence>
<feature type="transmembrane region" description="Helical" evidence="2">
    <location>
        <begin position="166"/>
        <end position="185"/>
    </location>
</feature>
<proteinExistence type="predicted"/>
<feature type="compositionally biased region" description="Low complexity" evidence="1">
    <location>
        <begin position="664"/>
        <end position="680"/>
    </location>
</feature>
<keyword evidence="2" id="KW-1133">Transmembrane helix</keyword>